<dbReference type="InterPro" id="IPR049832">
    <property type="entry name" value="BREX_PglW"/>
</dbReference>
<reference evidence="9" key="1">
    <citation type="submission" date="2020-10" db="EMBL/GenBank/DDBJ databases">
        <title>Sequencing the genomes of 1000 actinobacteria strains.</title>
        <authorList>
            <person name="Klenk H.-P."/>
        </authorList>
    </citation>
    <scope>NUCLEOTIDE SEQUENCE</scope>
    <source>
        <strain evidence="9">DSM 45354</strain>
    </source>
</reference>
<dbReference type="SUPFAM" id="SSF56112">
    <property type="entry name" value="Protein kinase-like (PK-like)"/>
    <property type="match status" value="2"/>
</dbReference>
<dbReference type="PROSITE" id="PS00107">
    <property type="entry name" value="PROTEIN_KINASE_ATP"/>
    <property type="match status" value="1"/>
</dbReference>
<evidence type="ECO:0000256" key="6">
    <source>
        <dbReference type="PROSITE-ProRule" id="PRU10141"/>
    </source>
</evidence>
<keyword evidence="3 6" id="KW-0547">Nucleotide-binding</keyword>
<feature type="domain" description="NERD" evidence="8">
    <location>
        <begin position="12"/>
        <end position="126"/>
    </location>
</feature>
<dbReference type="InterPro" id="IPR011528">
    <property type="entry name" value="NERD"/>
</dbReference>
<dbReference type="GO" id="GO:0004674">
    <property type="term" value="F:protein serine/threonine kinase activity"/>
    <property type="evidence" value="ECO:0007669"/>
    <property type="project" value="UniProtKB-KW"/>
</dbReference>
<dbReference type="InterPro" id="IPR050660">
    <property type="entry name" value="NEK_Ser/Thr_kinase"/>
</dbReference>
<evidence type="ECO:0000256" key="5">
    <source>
        <dbReference type="ARBA" id="ARBA00022840"/>
    </source>
</evidence>
<evidence type="ECO:0000259" key="7">
    <source>
        <dbReference type="PROSITE" id="PS50011"/>
    </source>
</evidence>
<sequence length="1382" mass="150031">MDERRWTQCTPSEFAWERAALAYLRTVLPDGEPYRAWANAEFIGTDGSVNEVDLLLITRRQLIVLEVKSWSGVLVGDAGTWQQTHRAPVDNPVIGATRKAKKLKSLLAAQPALRGGGQRVPWIEGAVFLSDARLDIRRLSAEGRAHVFGRPDHDGLQSIIDRASQPGHIDAVQARAIAKAIDQAGIRQSQRGRKVGNLRLEMPAFEEAPGWQDFLARHERFRDDPPRRVRIYLAGAAEASERRAQLLRAAEREYRALRGIDYSGIASPVDFVEHDLGPALIFPHDPRLVRLDHFLQQEEGNLDLDACLSLLRSLAETIAYAHRRVLTHRGLSPQCVWVCRDGDGFVVQVSDWQTATRGSETTTGASVTSTQTFAELADQGATAYFAPEWAWGSQNGVSLDVFGLGAIAYRLFAGHPPASSFGALSQRLQSQGCLSLTQQVDNISEELDDLVARATAADADRRTPDMAAFLLDLDTLREQLAATAEQQPVAVDPLTAEAGDELDSGFEVAGRLGRGSTALALLVNREGKEAVLKVSLDPEKDGRLRAEAAALTLLGEHPGIVQLLDSEPLHVGGRLAILLSYAGKGTLAQELRERGRLQPEWLHDWGTDLLTIVNHLERTGVGHRDIKPDNLGIAERGGKGKKRRLVLFDFSLSKEPLEAVDAGTPPYLDPFLGKGERRRWDTAAERYAAAVTLYEMATARRPEYGAAGGHPGFGDADVRIDTELFDRSYAAGLADFFRRALHRDARKRFDTAEDMQRGWDAVFAEPSTVVPEEPDAQRVSRDTPVGAVGLSPAVLAVLERLAVTDVGGALDLSPAQVMWLPGIGTKTRERLIQELQDLTERVTASTQERASEPTLLDTVAAALVPDSADREVAEALLGLGDRGGSAWASSRDASKSLSRDQRTIRQSVQRLEDHWVGLDGMRILRDAVAEAVESVGGVASAAHCAATLLDRQGSTVEEPLRSRLAEALVRAAIDAELADEALDGDPRLVYSRQAHGILVAAGPQHAGEGASTADRLDWASRLGKAADAMAGADPLPVPQRVVDTLREVQAPAGTDPGLLPPERLVEVAAIAAQTAAATPRLEVYPRGLEAGRAVRLAAGALYGVSELAPAQASERVLARFPYAAPLPDRPQLDELLESAGVPLVWSEERSTYVARKPDVAGLTSFLTRPSTRSRGSTGGTVTKADWRRVDNVVLEVDDRLARSLDDGGWLVLSVRPSRLARAEACLAAQDVRTVDVEREFLTGLRAYCQERRVTWDVVLAADAADRSSRDWARLSSVVQAGGLSRVRTAIRAAGPRVLLTNAGVLARYDPSLTVVDELRDEVFRATADSPVRMLWLVVPWADTDKLPKLDGVAVPVFGPQWVRLPEEWINKHEAALSEGGAA</sequence>
<keyword evidence="5 6" id="KW-0067">ATP-binding</keyword>
<dbReference type="RefSeq" id="WP_192748456.1">
    <property type="nucleotide sequence ID" value="NZ_BAABJL010000266.1"/>
</dbReference>
<evidence type="ECO:0000256" key="3">
    <source>
        <dbReference type="ARBA" id="ARBA00022741"/>
    </source>
</evidence>
<proteinExistence type="inferred from homology"/>
<dbReference type="EMBL" id="JADBEM010000001">
    <property type="protein sequence ID" value="MBE1603713.1"/>
    <property type="molecule type" value="Genomic_DNA"/>
</dbReference>
<gene>
    <name evidence="9" type="ORF">HEB94_000561</name>
</gene>
<dbReference type="GO" id="GO:0005524">
    <property type="term" value="F:ATP binding"/>
    <property type="evidence" value="ECO:0007669"/>
    <property type="project" value="UniProtKB-UniRule"/>
</dbReference>
<dbReference type="SMART" id="SM00220">
    <property type="entry name" value="S_TKc"/>
    <property type="match status" value="1"/>
</dbReference>
<dbReference type="InterPro" id="IPR011009">
    <property type="entry name" value="Kinase-like_dom_sf"/>
</dbReference>
<keyword evidence="9" id="KW-0723">Serine/threonine-protein kinase</keyword>
<organism evidence="9 10">
    <name type="scientific">Actinopolymorpha pittospori</name>
    <dbReference type="NCBI Taxonomy" id="648752"/>
    <lineage>
        <taxon>Bacteria</taxon>
        <taxon>Bacillati</taxon>
        <taxon>Actinomycetota</taxon>
        <taxon>Actinomycetes</taxon>
        <taxon>Propionibacteriales</taxon>
        <taxon>Actinopolymorphaceae</taxon>
        <taxon>Actinopolymorpha</taxon>
    </lineage>
</organism>
<keyword evidence="4 9" id="KW-0418">Kinase</keyword>
<comment type="similarity">
    <text evidence="1">Belongs to the protein kinase superfamily. NEK Ser/Thr protein kinase family. NIMA subfamily.</text>
</comment>
<name>A0A927MR58_9ACTN</name>
<protein>
    <submittedName>
        <fullName evidence="9">Serine/threonine protein kinase</fullName>
    </submittedName>
</protein>
<dbReference type="InterPro" id="IPR017441">
    <property type="entry name" value="Protein_kinase_ATP_BS"/>
</dbReference>
<evidence type="ECO:0000256" key="2">
    <source>
        <dbReference type="ARBA" id="ARBA00022679"/>
    </source>
</evidence>
<dbReference type="Pfam" id="PF00069">
    <property type="entry name" value="Pkinase"/>
    <property type="match status" value="2"/>
</dbReference>
<feature type="domain" description="Protein kinase" evidence="7">
    <location>
        <begin position="175"/>
        <end position="476"/>
    </location>
</feature>
<dbReference type="Pfam" id="PF08378">
    <property type="entry name" value="NERD"/>
    <property type="match status" value="1"/>
</dbReference>
<dbReference type="PROSITE" id="PS50965">
    <property type="entry name" value="NERD"/>
    <property type="match status" value="1"/>
</dbReference>
<dbReference type="PROSITE" id="PS50011">
    <property type="entry name" value="PROTEIN_KINASE_DOM"/>
    <property type="match status" value="2"/>
</dbReference>
<evidence type="ECO:0000313" key="10">
    <source>
        <dbReference type="Proteomes" id="UP000638648"/>
    </source>
</evidence>
<dbReference type="Proteomes" id="UP000638648">
    <property type="component" value="Unassembled WGS sequence"/>
</dbReference>
<keyword evidence="10" id="KW-1185">Reference proteome</keyword>
<dbReference type="InterPro" id="IPR000719">
    <property type="entry name" value="Prot_kinase_dom"/>
</dbReference>
<evidence type="ECO:0000256" key="1">
    <source>
        <dbReference type="ARBA" id="ARBA00010886"/>
    </source>
</evidence>
<dbReference type="PANTHER" id="PTHR43671:SF106">
    <property type="entry name" value="NIMA-LIKE KINASE"/>
    <property type="match status" value="1"/>
</dbReference>
<dbReference type="NCBIfam" id="NF033442">
    <property type="entry name" value="BREX_PglW"/>
    <property type="match status" value="1"/>
</dbReference>
<feature type="domain" description="Protein kinase" evidence="7">
    <location>
        <begin position="506"/>
        <end position="763"/>
    </location>
</feature>
<evidence type="ECO:0000256" key="4">
    <source>
        <dbReference type="ARBA" id="ARBA00022777"/>
    </source>
</evidence>
<evidence type="ECO:0000313" key="9">
    <source>
        <dbReference type="EMBL" id="MBE1603713.1"/>
    </source>
</evidence>
<evidence type="ECO:0000259" key="8">
    <source>
        <dbReference type="PROSITE" id="PS50965"/>
    </source>
</evidence>
<accession>A0A927MR58</accession>
<feature type="binding site" evidence="6">
    <location>
        <position position="533"/>
    </location>
    <ligand>
        <name>ATP</name>
        <dbReference type="ChEBI" id="CHEBI:30616"/>
    </ligand>
</feature>
<dbReference type="PANTHER" id="PTHR43671">
    <property type="entry name" value="SERINE/THREONINE-PROTEIN KINASE NEK"/>
    <property type="match status" value="1"/>
</dbReference>
<comment type="caution">
    <text evidence="9">The sequence shown here is derived from an EMBL/GenBank/DDBJ whole genome shotgun (WGS) entry which is preliminary data.</text>
</comment>
<dbReference type="Gene3D" id="1.10.510.10">
    <property type="entry name" value="Transferase(Phosphotransferase) domain 1"/>
    <property type="match status" value="2"/>
</dbReference>
<keyword evidence="2" id="KW-0808">Transferase</keyword>